<dbReference type="Pfam" id="PF00204">
    <property type="entry name" value="DNA_gyraseB"/>
    <property type="match status" value="1"/>
</dbReference>
<dbReference type="Gene3D" id="3.30.230.10">
    <property type="match status" value="1"/>
</dbReference>
<reference evidence="14" key="1">
    <citation type="submission" date="2016-10" db="EMBL/GenBank/DDBJ databases">
        <authorList>
            <person name="Varghese N."/>
            <person name="Submissions S."/>
        </authorList>
    </citation>
    <scope>NUCLEOTIDE SEQUENCE [LARGE SCALE GENOMIC DNA]</scope>
    <source>
        <strain evidence="14">DSM 123</strain>
    </source>
</reference>
<dbReference type="FunFam" id="3.40.50.670:FF:000007">
    <property type="entry name" value="DNA gyrase subunit B"/>
    <property type="match status" value="1"/>
</dbReference>
<dbReference type="InterPro" id="IPR013760">
    <property type="entry name" value="Topo_IIA-like_dom_sf"/>
</dbReference>
<dbReference type="SMART" id="SM00433">
    <property type="entry name" value="TOP2c"/>
    <property type="match status" value="1"/>
</dbReference>
<dbReference type="EMBL" id="FODT01000001">
    <property type="protein sequence ID" value="SEO13065.1"/>
    <property type="molecule type" value="Genomic_DNA"/>
</dbReference>
<evidence type="ECO:0000259" key="12">
    <source>
        <dbReference type="PROSITE" id="PS50880"/>
    </source>
</evidence>
<keyword evidence="9" id="KW-0238">DNA-binding</keyword>
<comment type="subunit">
    <text evidence="11">Heterotetramer, composed of two GyrA and two GyrB chains. In the heterotetramer, GyrA contains the active site tyrosine that forms a transient covalent intermediate with DNA, while GyrB binds cofactors and catalyzes ATP hydrolysis.</text>
</comment>
<dbReference type="GO" id="GO:0046872">
    <property type="term" value="F:metal ion binding"/>
    <property type="evidence" value="ECO:0007669"/>
    <property type="project" value="UniProtKB-KW"/>
</dbReference>
<feature type="site" description="Interaction with DNA" evidence="11">
    <location>
        <position position="464"/>
    </location>
</feature>
<dbReference type="InterPro" id="IPR036890">
    <property type="entry name" value="HATPase_C_sf"/>
</dbReference>
<dbReference type="InterPro" id="IPR034160">
    <property type="entry name" value="TOPRIM_GyrB"/>
</dbReference>
<dbReference type="NCBIfam" id="NF004189">
    <property type="entry name" value="PRK05644.1"/>
    <property type="match status" value="1"/>
</dbReference>
<feature type="binding site" evidence="11">
    <location>
        <position position="513"/>
    </location>
    <ligand>
        <name>Mg(2+)</name>
        <dbReference type="ChEBI" id="CHEBI:18420"/>
        <label>2</label>
    </ligand>
</feature>
<dbReference type="SUPFAM" id="SSF54211">
    <property type="entry name" value="Ribosomal protein S5 domain 2-like"/>
    <property type="match status" value="1"/>
</dbReference>
<comment type="catalytic activity">
    <reaction evidence="1 11">
        <text>ATP-dependent breakage, passage and rejoining of double-stranded DNA.</text>
        <dbReference type="EC" id="5.6.2.2"/>
    </reaction>
</comment>
<dbReference type="CDD" id="cd00822">
    <property type="entry name" value="TopoII_Trans_DNA_gyrase"/>
    <property type="match status" value="1"/>
</dbReference>
<evidence type="ECO:0000256" key="1">
    <source>
        <dbReference type="ARBA" id="ARBA00000185"/>
    </source>
</evidence>
<protein>
    <recommendedName>
        <fullName evidence="11">DNA gyrase subunit B</fullName>
        <ecNumber evidence="11">5.6.2.2</ecNumber>
    </recommendedName>
</protein>
<dbReference type="InterPro" id="IPR006171">
    <property type="entry name" value="TOPRIM_dom"/>
</dbReference>
<keyword evidence="5 11" id="KW-0547">Nucleotide-binding</keyword>
<dbReference type="GO" id="GO:0005737">
    <property type="term" value="C:cytoplasm"/>
    <property type="evidence" value="ECO:0007669"/>
    <property type="project" value="UniProtKB-SubCell"/>
</dbReference>
<dbReference type="InterPro" id="IPR014721">
    <property type="entry name" value="Ribsml_uS5_D2-typ_fold_subgr"/>
</dbReference>
<keyword evidence="6 11" id="KW-0067">ATP-binding</keyword>
<dbReference type="InterPro" id="IPR018522">
    <property type="entry name" value="TopoIIA_CS"/>
</dbReference>
<dbReference type="FunFam" id="3.30.230.10:FF:000005">
    <property type="entry name" value="DNA gyrase subunit B"/>
    <property type="match status" value="1"/>
</dbReference>
<feature type="domain" description="Toprim" evidence="12">
    <location>
        <begin position="433"/>
        <end position="548"/>
    </location>
</feature>
<name>A0A1H8M6X1_9BRAD</name>
<dbReference type="SUPFAM" id="SSF55874">
    <property type="entry name" value="ATPase domain of HSP90 chaperone/DNA topoisomerase II/histidine kinase"/>
    <property type="match status" value="1"/>
</dbReference>
<evidence type="ECO:0000256" key="8">
    <source>
        <dbReference type="ARBA" id="ARBA00023029"/>
    </source>
</evidence>
<dbReference type="SMART" id="SM00387">
    <property type="entry name" value="HATPase_c"/>
    <property type="match status" value="1"/>
</dbReference>
<evidence type="ECO:0000256" key="3">
    <source>
        <dbReference type="ARBA" id="ARBA00022490"/>
    </source>
</evidence>
<dbReference type="GO" id="GO:0003918">
    <property type="term" value="F:DNA topoisomerase type II (double strand cut, ATP-hydrolyzing) activity"/>
    <property type="evidence" value="ECO:0007669"/>
    <property type="project" value="UniProtKB-UniRule"/>
</dbReference>
<dbReference type="InterPro" id="IPR013506">
    <property type="entry name" value="Topo_IIA_bsu_dom2"/>
</dbReference>
<dbReference type="PANTHER" id="PTHR45866:SF1">
    <property type="entry name" value="DNA GYRASE SUBUNIT B, MITOCHONDRIAL"/>
    <property type="match status" value="1"/>
</dbReference>
<dbReference type="GO" id="GO:0005524">
    <property type="term" value="F:ATP binding"/>
    <property type="evidence" value="ECO:0007669"/>
    <property type="project" value="UniProtKB-UniRule"/>
</dbReference>
<dbReference type="PROSITE" id="PS00177">
    <property type="entry name" value="TOPOISOMERASE_II"/>
    <property type="match status" value="1"/>
</dbReference>
<sequence>MTEPARQPIAETPPSVPAEYGAESIRVLKGLDAVRKRPGMYIGDTDDGSGLHHMVYEVVDNAIDEALAGHATAVEVVLNADGSVTVRDDGRGIPVDIHKGEGISAAEVIMTQLHAGGKFDQNSYKVSGGLHGVGVSVVNALSSKLILRVWRNGKEHIIEFAHGDAVAPLSVVGDANGRRGTEVTFFASPETFTHIEYDFATLEHRLRELAFLNSGVNIVLSDMRHAVEKREEMRYEGGVTEFVKYLDRNKKPIVPAPIVLAADLNGIGVEVALWWNETYHENVLCFTNNIPQRDGGTHLAGFRAALTRQVNGYADSNAKKEKIALTGDDCREGLTAVLSVKVPDPKFSSQTKDKLVSSEVRPVVENVLNEALAAWFEEHPSEAKVIVGKVIEAAAAREAARKARELTRRKGALDIASLPGKLADCQERDPSKSELFIVEGDSAGGSAKQGRNREFQAVLPLRGKILNVERARFDKMLGSEQIGTLITALGTGIGRDDFDLSKLRYHKIILMTDADVDGAHIRTLLLTFFFRQMPALIEGGFLYIAQPPLYKVTRGKSEQYLKDERALEDYLISTGLDDCIFRPASGEERSGRDLLALVENARIVRGTLHNLHSRYNGSVVEQAAIAGVLNPRITSDIPTANEAAAYIARRLDALADEVERGWVGRFTEGEGFSFERTVRGVKDVAIIDDALLGSADARKLDEYAAILQEAYPRPGVLRRKDTETAIHGPVSLFEAVTDAGRKGVSLQRYKGLGEMNPSQLWETTLDTNARSLLQVKVREVDEADDLFTKLMGDVVEPRREFIQENSLSATVDV</sequence>
<dbReference type="InterPro" id="IPR013759">
    <property type="entry name" value="Topo_IIA_B_C"/>
</dbReference>
<comment type="subcellular location">
    <subcellularLocation>
        <location evidence="11">Cytoplasm</location>
    </subcellularLocation>
</comment>
<dbReference type="InterPro" id="IPR049353">
    <property type="entry name" value="GyrB_hook"/>
</dbReference>
<keyword evidence="3 11" id="KW-0963">Cytoplasm</keyword>
<dbReference type="Gene3D" id="3.40.50.670">
    <property type="match status" value="2"/>
</dbReference>
<evidence type="ECO:0000256" key="10">
    <source>
        <dbReference type="ARBA" id="ARBA00023235"/>
    </source>
</evidence>
<keyword evidence="8 11" id="KW-0799">Topoisomerase</keyword>
<dbReference type="Pfam" id="PF01751">
    <property type="entry name" value="Toprim"/>
    <property type="match status" value="1"/>
</dbReference>
<comment type="function">
    <text evidence="11">A type II topoisomerase that negatively supercoils closed circular double-stranded (ds) DNA in an ATP-dependent manner to modulate DNA topology and maintain chromosomes in an underwound state. Negative supercoiling favors strand separation, and DNA replication, transcription, recombination and repair, all of which involve strand separation. Also able to catalyze the interconversion of other topological isomers of dsDNA rings, including catenanes and knotted rings. Type II topoisomerases break and join 2 DNA strands simultaneously in an ATP-dependent manner.</text>
</comment>
<feature type="site" description="Interaction with DNA" evidence="11">
    <location>
        <position position="467"/>
    </location>
</feature>
<dbReference type="AlphaFoldDB" id="A0A1H8M6X1"/>
<keyword evidence="14" id="KW-1185">Reference proteome</keyword>
<dbReference type="EC" id="5.6.2.2" evidence="11"/>
<dbReference type="GO" id="GO:0005694">
    <property type="term" value="C:chromosome"/>
    <property type="evidence" value="ECO:0007669"/>
    <property type="project" value="InterPro"/>
</dbReference>
<dbReference type="CDD" id="cd03366">
    <property type="entry name" value="TOPRIM_TopoIIA_GyrB"/>
    <property type="match status" value="1"/>
</dbReference>
<dbReference type="Proteomes" id="UP000199615">
    <property type="component" value="Unassembled WGS sequence"/>
</dbReference>
<evidence type="ECO:0000256" key="9">
    <source>
        <dbReference type="ARBA" id="ARBA00023125"/>
    </source>
</evidence>
<dbReference type="InterPro" id="IPR003594">
    <property type="entry name" value="HATPase_dom"/>
</dbReference>
<keyword evidence="7 11" id="KW-0460">Magnesium</keyword>
<evidence type="ECO:0000256" key="6">
    <source>
        <dbReference type="ARBA" id="ARBA00022840"/>
    </source>
</evidence>
<dbReference type="HAMAP" id="MF_01898">
    <property type="entry name" value="GyrB"/>
    <property type="match status" value="1"/>
</dbReference>
<gene>
    <name evidence="11" type="primary">gyrB</name>
    <name evidence="13" type="ORF">SAMN05444123_101391</name>
</gene>
<dbReference type="InterPro" id="IPR020568">
    <property type="entry name" value="Ribosomal_Su5_D2-typ_SF"/>
</dbReference>
<evidence type="ECO:0000256" key="5">
    <source>
        <dbReference type="ARBA" id="ARBA00022741"/>
    </source>
</evidence>
<feature type="binding site" evidence="11">
    <location>
        <position position="513"/>
    </location>
    <ligand>
        <name>Mg(2+)</name>
        <dbReference type="ChEBI" id="CHEBI:18420"/>
        <label>1</label>
        <note>catalytic</note>
    </ligand>
</feature>
<dbReference type="Pfam" id="PF00986">
    <property type="entry name" value="DNA_gyraseB_C"/>
    <property type="match status" value="1"/>
</dbReference>
<dbReference type="FunFam" id="3.30.565.10:FF:000002">
    <property type="entry name" value="DNA gyrase subunit B"/>
    <property type="match status" value="1"/>
</dbReference>
<dbReference type="NCBIfam" id="TIGR01059">
    <property type="entry name" value="gyrB"/>
    <property type="match status" value="1"/>
</dbReference>
<dbReference type="PRINTS" id="PR00418">
    <property type="entry name" value="TPI2FAMILY"/>
</dbReference>
<dbReference type="InterPro" id="IPR002288">
    <property type="entry name" value="DNA_gyrase_B_C"/>
</dbReference>
<evidence type="ECO:0000313" key="13">
    <source>
        <dbReference type="EMBL" id="SEO13065.1"/>
    </source>
</evidence>
<proteinExistence type="inferred from homology"/>
<dbReference type="Gene3D" id="3.30.565.10">
    <property type="entry name" value="Histidine kinase-like ATPase, C-terminal domain"/>
    <property type="match status" value="1"/>
</dbReference>
<dbReference type="PRINTS" id="PR01159">
    <property type="entry name" value="DNAGYRASEB"/>
</dbReference>
<dbReference type="GO" id="GO:0003677">
    <property type="term" value="F:DNA binding"/>
    <property type="evidence" value="ECO:0007669"/>
    <property type="project" value="UniProtKB-KW"/>
</dbReference>
<accession>A0A1H8M6X1</accession>
<evidence type="ECO:0000313" key="14">
    <source>
        <dbReference type="Proteomes" id="UP000199615"/>
    </source>
</evidence>
<dbReference type="NCBIfam" id="NF011501">
    <property type="entry name" value="PRK14939.1"/>
    <property type="match status" value="1"/>
</dbReference>
<dbReference type="OrthoDB" id="9802808at2"/>
<evidence type="ECO:0000256" key="2">
    <source>
        <dbReference type="ARBA" id="ARBA00010708"/>
    </source>
</evidence>
<evidence type="ECO:0000256" key="7">
    <source>
        <dbReference type="ARBA" id="ARBA00022842"/>
    </source>
</evidence>
<dbReference type="SUPFAM" id="SSF56719">
    <property type="entry name" value="Type II DNA topoisomerase"/>
    <property type="match status" value="1"/>
</dbReference>
<dbReference type="RefSeq" id="WP_092681341.1">
    <property type="nucleotide sequence ID" value="NZ_FODT01000001.1"/>
</dbReference>
<dbReference type="InterPro" id="IPR011557">
    <property type="entry name" value="GyrB"/>
</dbReference>
<feature type="binding site" evidence="11">
    <location>
        <position position="439"/>
    </location>
    <ligand>
        <name>Mg(2+)</name>
        <dbReference type="ChEBI" id="CHEBI:18420"/>
        <label>1</label>
        <note>catalytic</note>
    </ligand>
</feature>
<dbReference type="InterPro" id="IPR000565">
    <property type="entry name" value="Topo_IIA_B"/>
</dbReference>
<comment type="miscellaneous">
    <text evidence="11">Few gyrases are as efficient as E.coli at forming negative supercoils. Not all organisms have 2 type II topoisomerases; in organisms with a single type II topoisomerase this enzyme also has to decatenate newly replicated chromosomes.</text>
</comment>
<dbReference type="GO" id="GO:0006261">
    <property type="term" value="P:DNA-templated DNA replication"/>
    <property type="evidence" value="ECO:0007669"/>
    <property type="project" value="UniProtKB-UniRule"/>
</dbReference>
<keyword evidence="4 11" id="KW-0479">Metal-binding</keyword>
<organism evidence="13 14">
    <name type="scientific">Rhodopseudomonas pseudopalustris</name>
    <dbReference type="NCBI Taxonomy" id="1513892"/>
    <lineage>
        <taxon>Bacteria</taxon>
        <taxon>Pseudomonadati</taxon>
        <taxon>Pseudomonadota</taxon>
        <taxon>Alphaproteobacteria</taxon>
        <taxon>Hyphomicrobiales</taxon>
        <taxon>Nitrobacteraceae</taxon>
        <taxon>Rhodopseudomonas</taxon>
    </lineage>
</organism>
<dbReference type="CDD" id="cd16928">
    <property type="entry name" value="HATPase_GyrB-like"/>
    <property type="match status" value="1"/>
</dbReference>
<dbReference type="Pfam" id="PF21249">
    <property type="entry name" value="GyrB_hook"/>
    <property type="match status" value="1"/>
</dbReference>
<dbReference type="GO" id="GO:0006265">
    <property type="term" value="P:DNA topological change"/>
    <property type="evidence" value="ECO:0007669"/>
    <property type="project" value="UniProtKB-UniRule"/>
</dbReference>
<comment type="similarity">
    <text evidence="2 11">Belongs to the type II topoisomerase GyrB family.</text>
</comment>
<feature type="binding site" evidence="11">
    <location>
        <position position="515"/>
    </location>
    <ligand>
        <name>Mg(2+)</name>
        <dbReference type="ChEBI" id="CHEBI:18420"/>
        <label>2</label>
    </ligand>
</feature>
<dbReference type="PANTHER" id="PTHR45866">
    <property type="entry name" value="DNA GYRASE/TOPOISOMERASE SUBUNIT B"/>
    <property type="match status" value="1"/>
</dbReference>
<dbReference type="Pfam" id="PF02518">
    <property type="entry name" value="HATPase_c"/>
    <property type="match status" value="1"/>
</dbReference>
<evidence type="ECO:0000256" key="11">
    <source>
        <dbReference type="HAMAP-Rule" id="MF_01898"/>
    </source>
</evidence>
<dbReference type="InterPro" id="IPR001241">
    <property type="entry name" value="Topo_IIA"/>
</dbReference>
<dbReference type="PROSITE" id="PS50880">
    <property type="entry name" value="TOPRIM"/>
    <property type="match status" value="1"/>
</dbReference>
<evidence type="ECO:0000256" key="4">
    <source>
        <dbReference type="ARBA" id="ARBA00022723"/>
    </source>
</evidence>
<comment type="cofactor">
    <cofactor evidence="11">
        <name>Mg(2+)</name>
        <dbReference type="ChEBI" id="CHEBI:18420"/>
    </cofactor>
    <cofactor evidence="11">
        <name>Mn(2+)</name>
        <dbReference type="ChEBI" id="CHEBI:29035"/>
    </cofactor>
    <cofactor evidence="11">
        <name>Ca(2+)</name>
        <dbReference type="ChEBI" id="CHEBI:29108"/>
    </cofactor>
    <text evidence="11">Binds two Mg(2+) per subunit. The magnesium ions form salt bridges with both the protein and the DNA. Can also accept other divalent metal cations, such as Mn(2+) or Ca(2+).</text>
</comment>
<keyword evidence="10 11" id="KW-0413">Isomerase</keyword>